<dbReference type="SUPFAM" id="SSF49899">
    <property type="entry name" value="Concanavalin A-like lectins/glucanases"/>
    <property type="match status" value="1"/>
</dbReference>
<dbReference type="CDD" id="cd09001">
    <property type="entry name" value="GH43_FsAxh1-like"/>
    <property type="match status" value="1"/>
</dbReference>
<dbReference type="InterPro" id="IPR013320">
    <property type="entry name" value="ConA-like_dom_sf"/>
</dbReference>
<proteinExistence type="inferred from homology"/>
<evidence type="ECO:0000256" key="1">
    <source>
        <dbReference type="ARBA" id="ARBA00009865"/>
    </source>
</evidence>
<name>A0ABV6L743_9SPHI</name>
<comment type="similarity">
    <text evidence="1 4">Belongs to the glycosyl hydrolase 43 family.</text>
</comment>
<evidence type="ECO:0000256" key="2">
    <source>
        <dbReference type="ARBA" id="ARBA00022801"/>
    </source>
</evidence>
<evidence type="ECO:0000256" key="3">
    <source>
        <dbReference type="ARBA" id="ARBA00023295"/>
    </source>
</evidence>
<dbReference type="Pfam" id="PF17851">
    <property type="entry name" value="GH43_C2"/>
    <property type="match status" value="1"/>
</dbReference>
<comment type="caution">
    <text evidence="6">The sequence shown here is derived from an EMBL/GenBank/DDBJ whole genome shotgun (WGS) entry which is preliminary data.</text>
</comment>
<dbReference type="GO" id="GO:0016787">
    <property type="term" value="F:hydrolase activity"/>
    <property type="evidence" value="ECO:0007669"/>
    <property type="project" value="UniProtKB-KW"/>
</dbReference>
<dbReference type="PANTHER" id="PTHR42812">
    <property type="entry name" value="BETA-XYLOSIDASE"/>
    <property type="match status" value="1"/>
</dbReference>
<evidence type="ECO:0000256" key="4">
    <source>
        <dbReference type="RuleBase" id="RU361187"/>
    </source>
</evidence>
<evidence type="ECO:0000313" key="7">
    <source>
        <dbReference type="Proteomes" id="UP001589828"/>
    </source>
</evidence>
<dbReference type="RefSeq" id="WP_377023115.1">
    <property type="nucleotide sequence ID" value="NZ_JBHLTS010000022.1"/>
</dbReference>
<dbReference type="Proteomes" id="UP001589828">
    <property type="component" value="Unassembled WGS sequence"/>
</dbReference>
<dbReference type="Pfam" id="PF04616">
    <property type="entry name" value="Glyco_hydro_43"/>
    <property type="match status" value="1"/>
</dbReference>
<accession>A0ABV6L743</accession>
<sequence>MMKIRLTGITVLILMLIGFNKHLDAQQKHPGAWGDQLNGTYKNPILNADYSDPDVIRVGDSFYMVCSDFHFMGMPVLKSTDLVNWTIIGQVYNRLDLDPKYNTMEKYGAGSWAPSLRYHDGKFYVYFCTPDEGLYMSTATNPAGKWAPLTEVKRTGGWEDPCPFWDTDGQAYLGHSRLGAGPIIIHKMSADGKHLLDSGKTVYEGPVAEGTKIYKRNGYYYIIIPEGGVGAGYETALRSKNIYGPYERKIVLEQGKTNVNGPHQGGIVELDNGEAWFIHFQDAGAIGRICHLEPVKWQNDWPFIGVDNDGNGIGEPVGIYPKPKVKKTSALTALQTSDEFNKPTLGLQWQWNHNPVDDKWSLKKSKGYLSLTAMHADDNKHAKNTITQKLMGRRGEITTVLYTDQMLPGQKAGLCLVGNYIHEIGLIKTDSSLNVYADNNGKLEQGIILKQNRIFLRVLIDLDHNTVMQYSLDGKTFTQLGDVCLLSSYNYWKAVRPALFSYNTKQDGGTALFDWFHYLHDGLGGGL</sequence>
<keyword evidence="3 4" id="KW-0326">Glycosidase</keyword>
<dbReference type="PANTHER" id="PTHR42812:SF12">
    <property type="entry name" value="BETA-XYLOSIDASE-RELATED"/>
    <property type="match status" value="1"/>
</dbReference>
<evidence type="ECO:0000313" key="6">
    <source>
        <dbReference type="EMBL" id="MFC0515280.1"/>
    </source>
</evidence>
<keyword evidence="7" id="KW-1185">Reference proteome</keyword>
<gene>
    <name evidence="6" type="ORF">ACFFGT_13760</name>
</gene>
<dbReference type="InterPro" id="IPR051795">
    <property type="entry name" value="Glycosyl_Hydrlase_43"/>
</dbReference>
<organism evidence="6 7">
    <name type="scientific">Mucilaginibacter angelicae</name>
    <dbReference type="NCBI Taxonomy" id="869718"/>
    <lineage>
        <taxon>Bacteria</taxon>
        <taxon>Pseudomonadati</taxon>
        <taxon>Bacteroidota</taxon>
        <taxon>Sphingobacteriia</taxon>
        <taxon>Sphingobacteriales</taxon>
        <taxon>Sphingobacteriaceae</taxon>
        <taxon>Mucilaginibacter</taxon>
    </lineage>
</organism>
<dbReference type="EMBL" id="JBHLTS010000022">
    <property type="protein sequence ID" value="MFC0515280.1"/>
    <property type="molecule type" value="Genomic_DNA"/>
</dbReference>
<keyword evidence="2 4" id="KW-0378">Hydrolase</keyword>
<dbReference type="Gene3D" id="2.60.120.200">
    <property type="match status" value="1"/>
</dbReference>
<dbReference type="Gene3D" id="2.115.10.20">
    <property type="entry name" value="Glycosyl hydrolase domain, family 43"/>
    <property type="match status" value="1"/>
</dbReference>
<reference evidence="6 7" key="1">
    <citation type="submission" date="2024-09" db="EMBL/GenBank/DDBJ databases">
        <authorList>
            <person name="Sun Q."/>
            <person name="Mori K."/>
        </authorList>
    </citation>
    <scope>NUCLEOTIDE SEQUENCE [LARGE SCALE GENOMIC DNA]</scope>
    <source>
        <strain evidence="6 7">NCAIM B.02415</strain>
    </source>
</reference>
<dbReference type="InterPro" id="IPR006710">
    <property type="entry name" value="Glyco_hydro_43"/>
</dbReference>
<feature type="domain" description="Beta-xylosidase C-terminal Concanavalin A-like" evidence="5">
    <location>
        <begin position="337"/>
        <end position="518"/>
    </location>
</feature>
<dbReference type="InterPro" id="IPR041542">
    <property type="entry name" value="GH43_C2"/>
</dbReference>
<dbReference type="InterPro" id="IPR023296">
    <property type="entry name" value="Glyco_hydro_beta-prop_sf"/>
</dbReference>
<dbReference type="SUPFAM" id="SSF75005">
    <property type="entry name" value="Arabinanase/levansucrase/invertase"/>
    <property type="match status" value="1"/>
</dbReference>
<evidence type="ECO:0000259" key="5">
    <source>
        <dbReference type="Pfam" id="PF17851"/>
    </source>
</evidence>
<protein>
    <submittedName>
        <fullName evidence="6">Glycoside hydrolase 43 family protein</fullName>
    </submittedName>
</protein>